<evidence type="ECO:0000256" key="3">
    <source>
        <dbReference type="ARBA" id="ARBA00022946"/>
    </source>
</evidence>
<accession>A0A8H4TTN5</accession>
<name>A0A8H4TTN5_9HYPO</name>
<dbReference type="OrthoDB" id="10265903at2759"/>
<keyword evidence="5" id="KW-0496">Mitochondrion</keyword>
<comment type="similarity">
    <text evidence="2 7">Belongs to the bacterial ribosomal protein bL36 family.</text>
</comment>
<evidence type="ECO:0000256" key="1">
    <source>
        <dbReference type="ARBA" id="ARBA00004173"/>
    </source>
</evidence>
<dbReference type="Pfam" id="PF00444">
    <property type="entry name" value="Ribosomal_L36"/>
    <property type="match status" value="1"/>
</dbReference>
<evidence type="ECO:0000313" key="9">
    <source>
        <dbReference type="Proteomes" id="UP000622797"/>
    </source>
</evidence>
<keyword evidence="6 7" id="KW-0687">Ribonucleoprotein</keyword>
<dbReference type="InterPro" id="IPR000473">
    <property type="entry name" value="Ribosomal_bL36"/>
</dbReference>
<dbReference type="GO" id="GO:0006412">
    <property type="term" value="P:translation"/>
    <property type="evidence" value="ECO:0007669"/>
    <property type="project" value="InterPro"/>
</dbReference>
<dbReference type="InterPro" id="IPR035977">
    <property type="entry name" value="Ribosomal_bL36_sp"/>
</dbReference>
<evidence type="ECO:0000256" key="5">
    <source>
        <dbReference type="ARBA" id="ARBA00023128"/>
    </source>
</evidence>
<sequence length="105" mass="11431">MASFLRTLSLSARSLAPSNALGAFATRTAWSMGAVPSLFASPATTPISRAVGNGLMQQTRGMKVQSSVKKRCEHCKVVRRKAGKRHNGHLYIICKANPRHKQRQG</sequence>
<comment type="caution">
    <text evidence="8">The sequence shown here is derived from an EMBL/GenBank/DDBJ whole genome shotgun (WGS) entry which is preliminary data.</text>
</comment>
<evidence type="ECO:0000256" key="2">
    <source>
        <dbReference type="ARBA" id="ARBA00007645"/>
    </source>
</evidence>
<evidence type="ECO:0000256" key="4">
    <source>
        <dbReference type="ARBA" id="ARBA00022980"/>
    </source>
</evidence>
<proteinExistence type="inferred from homology"/>
<dbReference type="GO" id="GO:0005762">
    <property type="term" value="C:mitochondrial large ribosomal subunit"/>
    <property type="evidence" value="ECO:0007669"/>
    <property type="project" value="TreeGrafter"/>
</dbReference>
<dbReference type="GO" id="GO:0003735">
    <property type="term" value="F:structural constituent of ribosome"/>
    <property type="evidence" value="ECO:0007669"/>
    <property type="project" value="InterPro"/>
</dbReference>
<dbReference type="Proteomes" id="UP000622797">
    <property type="component" value="Unassembled WGS sequence"/>
</dbReference>
<reference evidence="8" key="2">
    <citation type="submission" date="2020-05" db="EMBL/GenBank/DDBJ databases">
        <authorList>
            <person name="Kim H.-S."/>
            <person name="Proctor R.H."/>
            <person name="Brown D.W."/>
        </authorList>
    </citation>
    <scope>NUCLEOTIDE SEQUENCE</scope>
    <source>
        <strain evidence="8">NRRL 20472</strain>
    </source>
</reference>
<evidence type="ECO:0000313" key="8">
    <source>
        <dbReference type="EMBL" id="KAF4963943.1"/>
    </source>
</evidence>
<organism evidence="8 9">
    <name type="scientific">Fusarium sarcochroum</name>
    <dbReference type="NCBI Taxonomy" id="1208366"/>
    <lineage>
        <taxon>Eukaryota</taxon>
        <taxon>Fungi</taxon>
        <taxon>Dikarya</taxon>
        <taxon>Ascomycota</taxon>
        <taxon>Pezizomycotina</taxon>
        <taxon>Sordariomycetes</taxon>
        <taxon>Hypocreomycetidae</taxon>
        <taxon>Hypocreales</taxon>
        <taxon>Nectriaceae</taxon>
        <taxon>Fusarium</taxon>
        <taxon>Fusarium lateritium species complex</taxon>
    </lineage>
</organism>
<keyword evidence="9" id="KW-1185">Reference proteome</keyword>
<dbReference type="PANTHER" id="PTHR46909">
    <property type="entry name" value="39S RIBOSOMAL PROTEIN L36, MITOCHONDRIAL"/>
    <property type="match status" value="1"/>
</dbReference>
<keyword evidence="4 7" id="KW-0689">Ribosomal protein</keyword>
<dbReference type="HAMAP" id="MF_00251">
    <property type="entry name" value="Ribosomal_bL36"/>
    <property type="match status" value="1"/>
</dbReference>
<reference evidence="8" key="1">
    <citation type="journal article" date="2020" name="BMC Genomics">
        <title>Correction to: Identification and distribution of gene clusters required for synthesis of sphingolipid metabolism inhibitors in diverse species of the filamentous fungus Fusarium.</title>
        <authorList>
            <person name="Kim H.S."/>
            <person name="Lohmar J.M."/>
            <person name="Busman M."/>
            <person name="Brown D.W."/>
            <person name="Naumann T.A."/>
            <person name="Divon H.H."/>
            <person name="Lysoe E."/>
            <person name="Uhlig S."/>
            <person name="Proctor R.H."/>
        </authorList>
    </citation>
    <scope>NUCLEOTIDE SEQUENCE</scope>
    <source>
        <strain evidence="8">NRRL 20472</strain>
    </source>
</reference>
<dbReference type="SUPFAM" id="SSF57840">
    <property type="entry name" value="Ribosomal protein L36"/>
    <property type="match status" value="1"/>
</dbReference>
<evidence type="ECO:0000256" key="6">
    <source>
        <dbReference type="ARBA" id="ARBA00023274"/>
    </source>
</evidence>
<protein>
    <recommendedName>
        <fullName evidence="7">Ribosomal protein</fullName>
    </recommendedName>
</protein>
<evidence type="ECO:0000256" key="7">
    <source>
        <dbReference type="RuleBase" id="RU000570"/>
    </source>
</evidence>
<dbReference type="PANTHER" id="PTHR46909:SF1">
    <property type="entry name" value="LARGE RIBOSOMAL SUBUNIT PROTEIN BL36M"/>
    <property type="match status" value="1"/>
</dbReference>
<dbReference type="EMBL" id="JABEXW010000439">
    <property type="protein sequence ID" value="KAF4963943.1"/>
    <property type="molecule type" value="Genomic_DNA"/>
</dbReference>
<gene>
    <name evidence="8" type="ORF">FSARC_8078</name>
</gene>
<dbReference type="NCBIfam" id="TIGR01022">
    <property type="entry name" value="rpmJ_bact"/>
    <property type="match status" value="1"/>
</dbReference>
<dbReference type="InterPro" id="IPR052143">
    <property type="entry name" value="Mitoribosomal_bL36m"/>
</dbReference>
<keyword evidence="3" id="KW-0809">Transit peptide</keyword>
<dbReference type="AlphaFoldDB" id="A0A8H4TTN5"/>
<comment type="subcellular location">
    <subcellularLocation>
        <location evidence="1">Mitochondrion</location>
    </subcellularLocation>
</comment>